<feature type="transmembrane region" description="Helical" evidence="6">
    <location>
        <begin position="37"/>
        <end position="56"/>
    </location>
</feature>
<feature type="transmembrane region" description="Helical" evidence="6">
    <location>
        <begin position="7"/>
        <end position="31"/>
    </location>
</feature>
<feature type="transmembrane region" description="Helical" evidence="6">
    <location>
        <begin position="379"/>
        <end position="399"/>
    </location>
</feature>
<feature type="transmembrane region" description="Helical" evidence="6">
    <location>
        <begin position="283"/>
        <end position="309"/>
    </location>
</feature>
<name>A0A5B8USH8_9SPHI</name>
<feature type="transmembrane region" description="Helical" evidence="6">
    <location>
        <begin position="143"/>
        <end position="165"/>
    </location>
</feature>
<sequence length="419" mass="48242">MSFYKSFGIYTICGLAAKGISFFLLPFFTHYLSQSEYGIIVIFSNSIYFIAPLMNMGIGETFTVEYVSIDKKQLTGFVSTSLTIPVLVLLIVLLIVIAFHGFFYRLTGLTTQVQYIVCFFSFSNFFSDYLFTVLRNKNKALSFGMLAILKTVLELTLAVVFIRFLKMGYMGRVQSMFISTAVVFIVTLFYFIKSGLLTFSYSKSWAMLILKRGFPAIPLFFMVFVLYNTDKYMINYFFGPARAGLYGLAAQFAFIITMLSSAFITPFYPFLYENLNKGNLRKVVIVTSSYMLLLGITGLAIYLLAPVGFRYFIAPKFYSSLYYLPFLIVGQFFYSAYMILGGLVYYKRQNNVYYFIAPVVILFTIAVNYYLLNTLKIEQFAYTSALSYMFCFILVAFFYRQELKKGLMILYRSGFKFIN</sequence>
<evidence type="ECO:0000313" key="7">
    <source>
        <dbReference type="EMBL" id="QEC62040.1"/>
    </source>
</evidence>
<feature type="transmembrane region" description="Helical" evidence="6">
    <location>
        <begin position="113"/>
        <end position="131"/>
    </location>
</feature>
<feature type="transmembrane region" description="Helical" evidence="6">
    <location>
        <begin position="321"/>
        <end position="345"/>
    </location>
</feature>
<comment type="subcellular location">
    <subcellularLocation>
        <location evidence="1">Cell membrane</location>
        <topology evidence="1">Multi-pass membrane protein</topology>
    </subcellularLocation>
</comment>
<evidence type="ECO:0000256" key="1">
    <source>
        <dbReference type="ARBA" id="ARBA00004651"/>
    </source>
</evidence>
<keyword evidence="3 6" id="KW-0812">Transmembrane</keyword>
<keyword evidence="2" id="KW-1003">Cell membrane</keyword>
<protein>
    <recommendedName>
        <fullName evidence="9">Oligosaccharide flippase family protein</fullName>
    </recommendedName>
</protein>
<dbReference type="Proteomes" id="UP000321479">
    <property type="component" value="Chromosome"/>
</dbReference>
<dbReference type="PANTHER" id="PTHR30250">
    <property type="entry name" value="PST FAMILY PREDICTED COLANIC ACID TRANSPORTER"/>
    <property type="match status" value="1"/>
</dbReference>
<dbReference type="RefSeq" id="WP_147030617.1">
    <property type="nucleotide sequence ID" value="NZ_CP042436.1"/>
</dbReference>
<keyword evidence="8" id="KW-1185">Reference proteome</keyword>
<dbReference type="GO" id="GO:0005886">
    <property type="term" value="C:plasma membrane"/>
    <property type="evidence" value="ECO:0007669"/>
    <property type="project" value="UniProtKB-SubCell"/>
</dbReference>
<feature type="transmembrane region" description="Helical" evidence="6">
    <location>
        <begin position="352"/>
        <end position="373"/>
    </location>
</feature>
<evidence type="ECO:0000313" key="8">
    <source>
        <dbReference type="Proteomes" id="UP000321479"/>
    </source>
</evidence>
<keyword evidence="4 6" id="KW-1133">Transmembrane helix</keyword>
<feature type="transmembrane region" description="Helical" evidence="6">
    <location>
        <begin position="171"/>
        <end position="192"/>
    </location>
</feature>
<accession>A0A5B8USH8</accession>
<keyword evidence="5 6" id="KW-0472">Membrane</keyword>
<proteinExistence type="predicted"/>
<evidence type="ECO:0000256" key="5">
    <source>
        <dbReference type="ARBA" id="ARBA00023136"/>
    </source>
</evidence>
<evidence type="ECO:0000256" key="4">
    <source>
        <dbReference type="ARBA" id="ARBA00022989"/>
    </source>
</evidence>
<dbReference type="AlphaFoldDB" id="A0A5B8USH8"/>
<organism evidence="7 8">
    <name type="scientific">Mucilaginibacter ginsenosidivorans</name>
    <dbReference type="NCBI Taxonomy" id="398053"/>
    <lineage>
        <taxon>Bacteria</taxon>
        <taxon>Pseudomonadati</taxon>
        <taxon>Bacteroidota</taxon>
        <taxon>Sphingobacteriia</taxon>
        <taxon>Sphingobacteriales</taxon>
        <taxon>Sphingobacteriaceae</taxon>
        <taxon>Mucilaginibacter</taxon>
    </lineage>
</organism>
<evidence type="ECO:0000256" key="6">
    <source>
        <dbReference type="SAM" id="Phobius"/>
    </source>
</evidence>
<feature type="transmembrane region" description="Helical" evidence="6">
    <location>
        <begin position="213"/>
        <end position="229"/>
    </location>
</feature>
<evidence type="ECO:0008006" key="9">
    <source>
        <dbReference type="Google" id="ProtNLM"/>
    </source>
</evidence>
<feature type="transmembrane region" description="Helical" evidence="6">
    <location>
        <begin position="77"/>
        <end position="101"/>
    </location>
</feature>
<dbReference type="PANTHER" id="PTHR30250:SF11">
    <property type="entry name" value="O-ANTIGEN TRANSPORTER-RELATED"/>
    <property type="match status" value="1"/>
</dbReference>
<dbReference type="KEGG" id="mgin:FRZ54_05355"/>
<evidence type="ECO:0000256" key="3">
    <source>
        <dbReference type="ARBA" id="ARBA00022692"/>
    </source>
</evidence>
<gene>
    <name evidence="7" type="ORF">FRZ54_05355</name>
</gene>
<dbReference type="InterPro" id="IPR050833">
    <property type="entry name" value="Poly_Biosynth_Transport"/>
</dbReference>
<dbReference type="EMBL" id="CP042436">
    <property type="protein sequence ID" value="QEC62040.1"/>
    <property type="molecule type" value="Genomic_DNA"/>
</dbReference>
<reference evidence="7 8" key="1">
    <citation type="journal article" date="2017" name="Curr. Microbiol.">
        <title>Mucilaginibacter ginsenosidivorans sp. nov., Isolated from Soil of Ginseng Field.</title>
        <authorList>
            <person name="Kim M.M."/>
            <person name="Siddiqi M.Z."/>
            <person name="Im W.T."/>
        </authorList>
    </citation>
    <scope>NUCLEOTIDE SEQUENCE [LARGE SCALE GENOMIC DNA]</scope>
    <source>
        <strain evidence="7 8">Gsoil 3017</strain>
    </source>
</reference>
<feature type="transmembrane region" description="Helical" evidence="6">
    <location>
        <begin position="249"/>
        <end position="271"/>
    </location>
</feature>
<dbReference type="OrthoDB" id="650636at2"/>
<evidence type="ECO:0000256" key="2">
    <source>
        <dbReference type="ARBA" id="ARBA00022475"/>
    </source>
</evidence>